<evidence type="ECO:0000313" key="5">
    <source>
        <dbReference type="Proteomes" id="UP000712673"/>
    </source>
</evidence>
<evidence type="ECO:0000256" key="1">
    <source>
        <dbReference type="SAM" id="MobiDB-lite"/>
    </source>
</evidence>
<sequence>KLRTSLINTPPDNGGGGGDPVPEPGTILLLGSGLAALALVGRKKWQVKK</sequence>
<comment type="caution">
    <text evidence="4">The sequence shown here is derived from an EMBL/GenBank/DDBJ whole genome shotgun (WGS) entry which is preliminary data.</text>
</comment>
<proteinExistence type="predicted"/>
<feature type="transmembrane region" description="Helical" evidence="2">
    <location>
        <begin position="24"/>
        <end position="41"/>
    </location>
</feature>
<dbReference type="InterPro" id="IPR013424">
    <property type="entry name" value="Ice-binding_C"/>
</dbReference>
<dbReference type="AlphaFoldDB" id="A0A937W3H3"/>
<dbReference type="Proteomes" id="UP000712673">
    <property type="component" value="Unassembled WGS sequence"/>
</dbReference>
<feature type="non-terminal residue" evidence="4">
    <location>
        <position position="1"/>
    </location>
</feature>
<dbReference type="Pfam" id="PF07589">
    <property type="entry name" value="PEP-CTERM"/>
    <property type="match status" value="1"/>
</dbReference>
<feature type="region of interest" description="Disordered" evidence="1">
    <location>
        <begin position="1"/>
        <end position="23"/>
    </location>
</feature>
<keyword evidence="2" id="KW-0472">Membrane</keyword>
<name>A0A937W3H3_UNCTE</name>
<dbReference type="EMBL" id="VGLS01000844">
    <property type="protein sequence ID" value="MBM3226263.1"/>
    <property type="molecule type" value="Genomic_DNA"/>
</dbReference>
<evidence type="ECO:0000313" key="4">
    <source>
        <dbReference type="EMBL" id="MBM3226263.1"/>
    </source>
</evidence>
<gene>
    <name evidence="4" type="ORF">FJZ47_21065</name>
</gene>
<organism evidence="4 5">
    <name type="scientific">Tectimicrobiota bacterium</name>
    <dbReference type="NCBI Taxonomy" id="2528274"/>
    <lineage>
        <taxon>Bacteria</taxon>
        <taxon>Pseudomonadati</taxon>
        <taxon>Nitrospinota/Tectimicrobiota group</taxon>
        <taxon>Candidatus Tectimicrobiota</taxon>
    </lineage>
</organism>
<feature type="domain" description="Ice-binding protein C-terminal" evidence="3">
    <location>
        <begin position="20"/>
        <end position="43"/>
    </location>
</feature>
<evidence type="ECO:0000259" key="3">
    <source>
        <dbReference type="Pfam" id="PF07589"/>
    </source>
</evidence>
<protein>
    <submittedName>
        <fullName evidence="4">PEP-CTERM sorting domain-containing protein</fullName>
    </submittedName>
</protein>
<dbReference type="NCBIfam" id="TIGR02595">
    <property type="entry name" value="PEP_CTERM"/>
    <property type="match status" value="1"/>
</dbReference>
<keyword evidence="2" id="KW-0812">Transmembrane</keyword>
<keyword evidence="2" id="KW-1133">Transmembrane helix</keyword>
<evidence type="ECO:0000256" key="2">
    <source>
        <dbReference type="SAM" id="Phobius"/>
    </source>
</evidence>
<accession>A0A937W3H3</accession>
<reference evidence="4" key="1">
    <citation type="submission" date="2019-03" db="EMBL/GenBank/DDBJ databases">
        <title>Lake Tanganyika Metagenome-Assembled Genomes (MAGs).</title>
        <authorList>
            <person name="Tran P."/>
        </authorList>
    </citation>
    <scope>NUCLEOTIDE SEQUENCE</scope>
    <source>
        <strain evidence="4">K_DeepCast_65m_m2_066</strain>
    </source>
</reference>